<feature type="region of interest" description="Disordered" evidence="5">
    <location>
        <begin position="1"/>
        <end position="24"/>
    </location>
</feature>
<dbReference type="EMBL" id="LT635619">
    <property type="protein sequence ID" value="VUZ95423.1"/>
    <property type="molecule type" value="Genomic_DNA"/>
</dbReference>
<feature type="region of interest" description="Disordered" evidence="5">
    <location>
        <begin position="889"/>
        <end position="925"/>
    </location>
</feature>
<proteinExistence type="predicted"/>
<dbReference type="InterPro" id="IPR047150">
    <property type="entry name" value="SGT"/>
</dbReference>
<dbReference type="PROSITE" id="PS50005">
    <property type="entry name" value="TPR"/>
    <property type="match status" value="1"/>
</dbReference>
<dbReference type="EMBL" id="LT615256">
    <property type="protein sequence ID" value="SCO70368.1"/>
    <property type="molecule type" value="Genomic_DNA"/>
</dbReference>
<evidence type="ECO:0000256" key="3">
    <source>
        <dbReference type="PROSITE-ProRule" id="PRU00339"/>
    </source>
</evidence>
<dbReference type="Pfam" id="PF13414">
    <property type="entry name" value="TPR_11"/>
    <property type="match status" value="1"/>
</dbReference>
<dbReference type="VEuPathDB" id="PlasmoDB:PVW1_080033600"/>
<sequence length="1123" mass="125847">MESTAGSGVGSGVGSGAGSGAGARFSLPREEDIDAFLSRVDEVTEKVQHILSGKITAEEMQQEEQKLLLKEKIRQMREEERREEERRRYVMGTRGSGTKENNYQCFCAHCLVEFKYVLTTCPRCAGKVVTREERLNDLQEKVKQYKERKKKRDARRASWKSWQRGINRKDDASEVISGNDDGVDHHPPRLSASTDYVKWNLYEPSSDTFDEDEKISYVPKHNANFKILEKNLQRDLDRKNQHRRVAHSMKLRGNEFFKKKNYIQAIECYEEALQVCKDYLEIYNNVALCYLKTFRYEQAVRSCNEVIQYYDVFKGDFRVKGDLLYKSHLRKGLALYKLFSFGEALASFQSALEFSPGGAEAAAYVQRCERMLRGGGHVKGDHSGEPLSGGTHFIEPLSRGTPPPGRTDAANGQESSTDLSRALTELAKMDLIKDGEKFWETLKGVKRSLKRSEEAKVAFYAKVYSLEPSGGGTCGEVVNRKGRTTFLSFCANKLEELLLYVKREQREGGKLPKHTSLSAGTLIDLITLTLEDHHECADFCLGAVNPLLTLYQLKKINKVKTAHLLNTIGRDPAGRSLLHERVMQQEDYTLLGRLLSRMGHLIQEERRVYTKEQRALLSYLTECILNEESVRRYGVDGDLSGGILQGGRAPKGGASEESTKGAPPIAVASEECDKGTPPIAGAPADPWKELHKRRFELANLFGIISHLTLKQDGRDVLERKFTKDMLNVIVYANEQFYSLKGMPCNCLSLLVNLVGSASIRAILIRASWPHMLHFVENIAPGGERRWSAPAEERRRSAPAEALLLGDPPRENLLENVLSLLLNLTSAWKEQLKEGGAVSPPPGEKTLVREGSLRRIISCMGSANRRVAELSCLLLSQFYTYAYHGVVDLGGGKKMSPPPRGREERTRQSDHHVSPPQEDPSEGGRNVQLVDSLKRKIETEIERQIHLDECSFERMRRSILSELDSPRGGSLTNACVHILCCLSKCTDFLEQLLYRGETHLEGLATRLVSLFVNNKSTVERDQCTSMMVKNIAAFFTQLMKLLTVRGDTARGSASVVKSIERVIPHAAELVGNGVHSDGRSKEISFFLSYCFVHESLKPAVLAAFHNDAGRLFAGLHSGAHNRAA</sequence>
<dbReference type="GO" id="GO:0072380">
    <property type="term" value="C:TRC complex"/>
    <property type="evidence" value="ECO:0007669"/>
    <property type="project" value="TreeGrafter"/>
</dbReference>
<dbReference type="InterPro" id="IPR019734">
    <property type="entry name" value="TPR_rpt"/>
</dbReference>
<feature type="compositionally biased region" description="Basic and acidic residues" evidence="5">
    <location>
        <begin position="899"/>
        <end position="912"/>
    </location>
</feature>
<protein>
    <submittedName>
        <fullName evidence="6">(malaria parasite P. vivax) hypothetical protein</fullName>
    </submittedName>
    <submittedName>
        <fullName evidence="7">TPR domain containing protein</fullName>
    </submittedName>
    <submittedName>
        <fullName evidence="8">Tetratricopeptide repeat protein, putative</fullName>
    </submittedName>
</protein>
<dbReference type="SMART" id="SM00028">
    <property type="entry name" value="TPR"/>
    <property type="match status" value="3"/>
</dbReference>
<dbReference type="GO" id="GO:0060090">
    <property type="term" value="F:molecular adaptor activity"/>
    <property type="evidence" value="ECO:0007669"/>
    <property type="project" value="TreeGrafter"/>
</dbReference>
<feature type="coiled-coil region" evidence="4">
    <location>
        <begin position="59"/>
        <end position="86"/>
    </location>
</feature>
<evidence type="ECO:0000256" key="1">
    <source>
        <dbReference type="ARBA" id="ARBA00022737"/>
    </source>
</evidence>
<dbReference type="EMBL" id="CAJZCX010000009">
    <property type="protein sequence ID" value="CAG9479228.1"/>
    <property type="molecule type" value="Genomic_DNA"/>
</dbReference>
<keyword evidence="4" id="KW-0175">Coiled coil</keyword>
<accession>A0A1G4H628</accession>
<organism evidence="7 10">
    <name type="scientific">Plasmodium vivax</name>
    <name type="common">malaria parasite P. vivax</name>
    <dbReference type="NCBI Taxonomy" id="5855"/>
    <lineage>
        <taxon>Eukaryota</taxon>
        <taxon>Sar</taxon>
        <taxon>Alveolata</taxon>
        <taxon>Apicomplexa</taxon>
        <taxon>Aconoidasida</taxon>
        <taxon>Haemosporida</taxon>
        <taxon>Plasmodiidae</taxon>
        <taxon>Plasmodium</taxon>
        <taxon>Plasmodium (Plasmodium)</taxon>
    </lineage>
</organism>
<dbReference type="GO" id="GO:0016020">
    <property type="term" value="C:membrane"/>
    <property type="evidence" value="ECO:0007669"/>
    <property type="project" value="TreeGrafter"/>
</dbReference>
<evidence type="ECO:0000313" key="8">
    <source>
        <dbReference type="EMBL" id="VUZ95423.1"/>
    </source>
</evidence>
<dbReference type="PANTHER" id="PTHR45831:SF2">
    <property type="entry name" value="LD24721P"/>
    <property type="match status" value="1"/>
</dbReference>
<dbReference type="OrthoDB" id="2942533at2759"/>
<keyword evidence="2 3" id="KW-0802">TPR repeat</keyword>
<evidence type="ECO:0000313" key="7">
    <source>
        <dbReference type="EMBL" id="SCO70368.1"/>
    </source>
</evidence>
<dbReference type="SUPFAM" id="SSF48452">
    <property type="entry name" value="TPR-like"/>
    <property type="match status" value="1"/>
</dbReference>
<evidence type="ECO:0000313" key="6">
    <source>
        <dbReference type="EMBL" id="CAG9479228.1"/>
    </source>
</evidence>
<dbReference type="Gene3D" id="1.25.40.10">
    <property type="entry name" value="Tetratricopeptide repeat domain"/>
    <property type="match status" value="1"/>
</dbReference>
<evidence type="ECO:0000256" key="2">
    <source>
        <dbReference type="ARBA" id="ARBA00022803"/>
    </source>
</evidence>
<evidence type="ECO:0000313" key="9">
    <source>
        <dbReference type="Proteomes" id="UP000220605"/>
    </source>
</evidence>
<reference evidence="9 10" key="1">
    <citation type="submission" date="2016-07" db="EMBL/GenBank/DDBJ databases">
        <authorList>
            <consortium name="Pathogen Informatics"/>
        </authorList>
    </citation>
    <scope>NUCLEOTIDE SEQUENCE [LARGE SCALE GENOMIC DNA]</scope>
    <source>
        <strain evidence="6">PvW1</strain>
    </source>
</reference>
<feature type="region of interest" description="Disordered" evidence="5">
    <location>
        <begin position="379"/>
        <end position="417"/>
    </location>
</feature>
<gene>
    <name evidence="7" type="ORF">PVC01_010008600</name>
    <name evidence="8" type="ORF">PVP01_0828000</name>
    <name evidence="6" type="ORF">PVW1_080033600</name>
</gene>
<evidence type="ECO:0000313" key="10">
    <source>
        <dbReference type="Proteomes" id="UP000305196"/>
    </source>
</evidence>
<evidence type="ECO:0000256" key="5">
    <source>
        <dbReference type="SAM" id="MobiDB-lite"/>
    </source>
</evidence>
<feature type="coiled-coil region" evidence="4">
    <location>
        <begin position="128"/>
        <end position="155"/>
    </location>
</feature>
<dbReference type="VEuPathDB" id="PlasmoDB:PVPAM_080040300"/>
<dbReference type="Proteomes" id="UP000779233">
    <property type="component" value="Unassembled WGS sequence"/>
</dbReference>
<dbReference type="VEuPathDB" id="PlasmoDB:PVX_119715"/>
<feature type="compositionally biased region" description="Gly residues" evidence="5">
    <location>
        <begin position="7"/>
        <end position="21"/>
    </location>
</feature>
<evidence type="ECO:0000256" key="4">
    <source>
        <dbReference type="SAM" id="Coils"/>
    </source>
</evidence>
<dbReference type="GO" id="GO:0006620">
    <property type="term" value="P:post-translational protein targeting to endoplasmic reticulum membrane"/>
    <property type="evidence" value="ECO:0007669"/>
    <property type="project" value="TreeGrafter"/>
</dbReference>
<feature type="repeat" description="TPR" evidence="3">
    <location>
        <begin position="246"/>
        <end position="279"/>
    </location>
</feature>
<keyword evidence="1" id="KW-0677">Repeat</keyword>
<dbReference type="AlphaFoldDB" id="A0A1G4H628"/>
<dbReference type="VEuPathDB" id="PlasmoDB:PVP01_0828000"/>
<dbReference type="PANTHER" id="PTHR45831">
    <property type="entry name" value="LD24721P"/>
    <property type="match status" value="1"/>
</dbReference>
<name>A0A1G4H628_PLAVI</name>
<dbReference type="Proteomes" id="UP000220605">
    <property type="component" value="Chromosome 8"/>
</dbReference>
<dbReference type="Proteomes" id="UP000305196">
    <property type="component" value="Chromosome 1"/>
</dbReference>
<dbReference type="InterPro" id="IPR011990">
    <property type="entry name" value="TPR-like_helical_dom_sf"/>
</dbReference>